<feature type="transmembrane region" description="Helical" evidence="7">
    <location>
        <begin position="95"/>
        <end position="117"/>
    </location>
</feature>
<evidence type="ECO:0000256" key="7">
    <source>
        <dbReference type="SAM" id="Phobius"/>
    </source>
</evidence>
<keyword evidence="4 7" id="KW-0812">Transmembrane</keyword>
<dbReference type="InterPro" id="IPR036259">
    <property type="entry name" value="MFS_trans_sf"/>
</dbReference>
<name>A0ABQ1ZUG2_9BACL</name>
<feature type="transmembrane region" description="Helical" evidence="7">
    <location>
        <begin position="198"/>
        <end position="219"/>
    </location>
</feature>
<evidence type="ECO:0000256" key="4">
    <source>
        <dbReference type="ARBA" id="ARBA00022692"/>
    </source>
</evidence>
<feature type="transmembrane region" description="Helical" evidence="7">
    <location>
        <begin position="43"/>
        <end position="63"/>
    </location>
</feature>
<keyword evidence="10" id="KW-1185">Reference proteome</keyword>
<feature type="domain" description="Major facilitator superfamily (MFS) profile" evidence="8">
    <location>
        <begin position="1"/>
        <end position="370"/>
    </location>
</feature>
<evidence type="ECO:0000256" key="6">
    <source>
        <dbReference type="ARBA" id="ARBA00023136"/>
    </source>
</evidence>
<keyword evidence="6 7" id="KW-0472">Membrane</keyword>
<dbReference type="PANTHER" id="PTHR43124:SF3">
    <property type="entry name" value="CHLORAMPHENICOL EFFLUX PUMP RV0191"/>
    <property type="match status" value="1"/>
</dbReference>
<feature type="transmembrane region" description="Helical" evidence="7">
    <location>
        <begin position="231"/>
        <end position="250"/>
    </location>
</feature>
<gene>
    <name evidence="9" type="ORF">GCM10007362_20210</name>
</gene>
<dbReference type="Pfam" id="PF07690">
    <property type="entry name" value="MFS_1"/>
    <property type="match status" value="1"/>
</dbReference>
<proteinExistence type="predicted"/>
<feature type="transmembrane region" description="Helical" evidence="7">
    <location>
        <begin position="318"/>
        <end position="336"/>
    </location>
</feature>
<evidence type="ECO:0000256" key="5">
    <source>
        <dbReference type="ARBA" id="ARBA00022989"/>
    </source>
</evidence>
<dbReference type="EMBL" id="BMDD01000002">
    <property type="protein sequence ID" value="GGH77046.1"/>
    <property type="molecule type" value="Genomic_DNA"/>
</dbReference>
<dbReference type="Gene3D" id="1.20.1250.20">
    <property type="entry name" value="MFS general substrate transporter like domains"/>
    <property type="match status" value="2"/>
</dbReference>
<evidence type="ECO:0000313" key="9">
    <source>
        <dbReference type="EMBL" id="GGH77046.1"/>
    </source>
</evidence>
<dbReference type="PANTHER" id="PTHR43124">
    <property type="entry name" value="PURINE EFFLUX PUMP PBUE"/>
    <property type="match status" value="1"/>
</dbReference>
<evidence type="ECO:0000313" key="10">
    <source>
        <dbReference type="Proteomes" id="UP000605427"/>
    </source>
</evidence>
<dbReference type="SUPFAM" id="SSF103473">
    <property type="entry name" value="MFS general substrate transporter"/>
    <property type="match status" value="1"/>
</dbReference>
<keyword evidence="3" id="KW-1003">Cell membrane</keyword>
<dbReference type="PROSITE" id="PS50850">
    <property type="entry name" value="MFS"/>
    <property type="match status" value="1"/>
</dbReference>
<protein>
    <submittedName>
        <fullName evidence="9">MFS transporter</fullName>
    </submittedName>
</protein>
<evidence type="ECO:0000256" key="2">
    <source>
        <dbReference type="ARBA" id="ARBA00022448"/>
    </source>
</evidence>
<feature type="transmembrane region" description="Helical" evidence="7">
    <location>
        <begin position="158"/>
        <end position="177"/>
    </location>
</feature>
<feature type="transmembrane region" description="Helical" evidence="7">
    <location>
        <begin position="287"/>
        <end position="306"/>
    </location>
</feature>
<dbReference type="InterPro" id="IPR020846">
    <property type="entry name" value="MFS_dom"/>
</dbReference>
<feature type="transmembrane region" description="Helical" evidence="7">
    <location>
        <begin position="70"/>
        <end position="89"/>
    </location>
</feature>
<dbReference type="InterPro" id="IPR050189">
    <property type="entry name" value="MFS_Efflux_Transporters"/>
</dbReference>
<comment type="caution">
    <text evidence="9">The sequence shown here is derived from an EMBL/GenBank/DDBJ whole genome shotgun (WGS) entry which is preliminary data.</text>
</comment>
<evidence type="ECO:0000256" key="3">
    <source>
        <dbReference type="ARBA" id="ARBA00022475"/>
    </source>
</evidence>
<comment type="subcellular location">
    <subcellularLocation>
        <location evidence="1">Cell membrane</location>
        <topology evidence="1">Multi-pass membrane protein</topology>
    </subcellularLocation>
</comment>
<feature type="transmembrane region" description="Helical" evidence="7">
    <location>
        <begin position="342"/>
        <end position="363"/>
    </location>
</feature>
<keyword evidence="2" id="KW-0813">Transport</keyword>
<accession>A0ABQ1ZUG2</accession>
<evidence type="ECO:0000259" key="8">
    <source>
        <dbReference type="PROSITE" id="PS50850"/>
    </source>
</evidence>
<feature type="transmembrane region" description="Helical" evidence="7">
    <location>
        <begin position="129"/>
        <end position="152"/>
    </location>
</feature>
<keyword evidence="5 7" id="KW-1133">Transmembrane helix</keyword>
<sequence>MKSILLPGMALIAVCYAFARFAFGLFLPSISEEFGLDGVSSGVVQSVSYAAYATGLLSSSFMLRRAGLRRTLLSTALLTAAGLAGLALSPGSYGLAAALFAAGIGTGWVSPALGHLVGRTVPNERKDAINARINSGTSLGLVFSAPAAWLLAQNWRGAYASFAAIALLVALILWKTVPADSDEHPGKTDLRGEIRKSGGLIPAALLTGAGSAVYWTYFMSRLQTEQGVSDAAAALYWIVIGAAGIAGGCSSLASRAFGLRRAYVVGVLCLAASIAAVPLPFPVSSILSATLFGASYIFVTGLFIIWATRRSPAGAAQISLAFLALGIGQFAGSFLSGSLIEFAGYDAAFLIFALIASAALTALPRSADER</sequence>
<evidence type="ECO:0000256" key="1">
    <source>
        <dbReference type="ARBA" id="ARBA00004651"/>
    </source>
</evidence>
<feature type="transmembrane region" description="Helical" evidence="7">
    <location>
        <begin position="262"/>
        <end position="281"/>
    </location>
</feature>
<dbReference type="InterPro" id="IPR011701">
    <property type="entry name" value="MFS"/>
</dbReference>
<reference evidence="10" key="1">
    <citation type="journal article" date="2019" name="Int. J. Syst. Evol. Microbiol.">
        <title>The Global Catalogue of Microorganisms (GCM) 10K type strain sequencing project: providing services to taxonomists for standard genome sequencing and annotation.</title>
        <authorList>
            <consortium name="The Broad Institute Genomics Platform"/>
            <consortium name="The Broad Institute Genome Sequencing Center for Infectious Disease"/>
            <person name="Wu L."/>
            <person name="Ma J."/>
        </authorList>
    </citation>
    <scope>NUCLEOTIDE SEQUENCE [LARGE SCALE GENOMIC DNA]</scope>
    <source>
        <strain evidence="10">CCM 8702</strain>
    </source>
</reference>
<dbReference type="RefSeq" id="WP_172243042.1">
    <property type="nucleotide sequence ID" value="NZ_BMDD01000002.1"/>
</dbReference>
<dbReference type="Proteomes" id="UP000605427">
    <property type="component" value="Unassembled WGS sequence"/>
</dbReference>
<organism evidence="9 10">
    <name type="scientific">Saccharibacillus endophyticus</name>
    <dbReference type="NCBI Taxonomy" id="2060666"/>
    <lineage>
        <taxon>Bacteria</taxon>
        <taxon>Bacillati</taxon>
        <taxon>Bacillota</taxon>
        <taxon>Bacilli</taxon>
        <taxon>Bacillales</taxon>
        <taxon>Paenibacillaceae</taxon>
        <taxon>Saccharibacillus</taxon>
    </lineage>
</organism>